<evidence type="ECO:0000313" key="4">
    <source>
        <dbReference type="EMBL" id="TQJ06692.1"/>
    </source>
</evidence>
<evidence type="ECO:0000256" key="1">
    <source>
        <dbReference type="ARBA" id="ARBA00022679"/>
    </source>
</evidence>
<dbReference type="OrthoDB" id="9789603at2"/>
<accession>A0A542DUA4</accession>
<dbReference type="AlphaFoldDB" id="A0A542DUA4"/>
<dbReference type="InterPro" id="IPR000182">
    <property type="entry name" value="GNAT_dom"/>
</dbReference>
<organism evidence="4 5">
    <name type="scientific">Kribbella jejuensis</name>
    <dbReference type="NCBI Taxonomy" id="236068"/>
    <lineage>
        <taxon>Bacteria</taxon>
        <taxon>Bacillati</taxon>
        <taxon>Actinomycetota</taxon>
        <taxon>Actinomycetes</taxon>
        <taxon>Propionibacteriales</taxon>
        <taxon>Kribbellaceae</taxon>
        <taxon>Kribbella</taxon>
    </lineage>
</organism>
<keyword evidence="5" id="KW-1185">Reference proteome</keyword>
<sequence>MIRPAEPTDTAAVNELLHELGYPQDDPDATTARLKSWADDPAGAVFVADAGGNLLGLVAVYVEPFIQLPGSSARIVALVVSDRARRQGVATELMGAAESFAVQQGCVRFEVTSSNYRTEAHKFYESRGYVNQAERSSRFLRVAPPQSASGTTV</sequence>
<evidence type="ECO:0000313" key="5">
    <source>
        <dbReference type="Proteomes" id="UP000316298"/>
    </source>
</evidence>
<dbReference type="GO" id="GO:0005840">
    <property type="term" value="C:ribosome"/>
    <property type="evidence" value="ECO:0007669"/>
    <property type="project" value="UniProtKB-KW"/>
</dbReference>
<dbReference type="PANTHER" id="PTHR43877">
    <property type="entry name" value="AMINOALKYLPHOSPHONATE N-ACETYLTRANSFERASE-RELATED-RELATED"/>
    <property type="match status" value="1"/>
</dbReference>
<dbReference type="InterPro" id="IPR016181">
    <property type="entry name" value="Acyl_CoA_acyltransferase"/>
</dbReference>
<evidence type="ECO:0000259" key="3">
    <source>
        <dbReference type="PROSITE" id="PS51186"/>
    </source>
</evidence>
<name>A0A542DUA4_9ACTN</name>
<dbReference type="RefSeq" id="WP_141861127.1">
    <property type="nucleotide sequence ID" value="NZ_BAAAKA010000052.1"/>
</dbReference>
<protein>
    <submittedName>
        <fullName evidence="4">Ribosomal protein S18 acetylase RimI-like enzyme</fullName>
    </submittedName>
</protein>
<dbReference type="SUPFAM" id="SSF55729">
    <property type="entry name" value="Acyl-CoA N-acyltransferases (Nat)"/>
    <property type="match status" value="1"/>
</dbReference>
<comment type="caution">
    <text evidence="4">The sequence shown here is derived from an EMBL/GenBank/DDBJ whole genome shotgun (WGS) entry which is preliminary data.</text>
</comment>
<dbReference type="PROSITE" id="PS51186">
    <property type="entry name" value="GNAT"/>
    <property type="match status" value="1"/>
</dbReference>
<dbReference type="GO" id="GO:0016747">
    <property type="term" value="F:acyltransferase activity, transferring groups other than amino-acyl groups"/>
    <property type="evidence" value="ECO:0007669"/>
    <property type="project" value="InterPro"/>
</dbReference>
<gene>
    <name evidence="4" type="ORF">FB475_6358</name>
</gene>
<keyword evidence="4" id="KW-0689">Ribosomal protein</keyword>
<dbReference type="Proteomes" id="UP000316298">
    <property type="component" value="Unassembled WGS sequence"/>
</dbReference>
<dbReference type="CDD" id="cd04301">
    <property type="entry name" value="NAT_SF"/>
    <property type="match status" value="1"/>
</dbReference>
<proteinExistence type="predicted"/>
<keyword evidence="4" id="KW-0687">Ribonucleoprotein</keyword>
<dbReference type="Gene3D" id="3.40.630.30">
    <property type="match status" value="1"/>
</dbReference>
<keyword evidence="1" id="KW-0808">Transferase</keyword>
<dbReference type="InterPro" id="IPR050832">
    <property type="entry name" value="Bact_Acetyltransf"/>
</dbReference>
<dbReference type="Pfam" id="PF00583">
    <property type="entry name" value="Acetyltransf_1"/>
    <property type="match status" value="1"/>
</dbReference>
<feature type="domain" description="N-acetyltransferase" evidence="3">
    <location>
        <begin position="1"/>
        <end position="153"/>
    </location>
</feature>
<reference evidence="4 5" key="1">
    <citation type="submission" date="2019-06" db="EMBL/GenBank/DDBJ databases">
        <title>Sequencing the genomes of 1000 actinobacteria strains.</title>
        <authorList>
            <person name="Klenk H.-P."/>
        </authorList>
    </citation>
    <scope>NUCLEOTIDE SEQUENCE [LARGE SCALE GENOMIC DNA]</scope>
    <source>
        <strain evidence="4 5">DSM 17305</strain>
    </source>
</reference>
<keyword evidence="2" id="KW-0012">Acyltransferase</keyword>
<evidence type="ECO:0000256" key="2">
    <source>
        <dbReference type="ARBA" id="ARBA00023315"/>
    </source>
</evidence>
<dbReference type="EMBL" id="VFMM01000003">
    <property type="protein sequence ID" value="TQJ06692.1"/>
    <property type="molecule type" value="Genomic_DNA"/>
</dbReference>